<comment type="caution">
    <text evidence="2">The sequence shown here is derived from an EMBL/GenBank/DDBJ whole genome shotgun (WGS) entry which is preliminary data.</text>
</comment>
<evidence type="ECO:0000313" key="2">
    <source>
        <dbReference type="EMBL" id="CAG2068961.1"/>
    </source>
</evidence>
<sequence length="114" mass="12421">ILSEPVGAEPRTIEEQLNRAKALNNEFVAQGRLVDNAKQAVSALLRSLEGQQSPAEMAALESPVKELENKYNQLSEALSEKVQSLDTALVQSQGVADALDSLMQWLSSTENQLK</sequence>
<keyword evidence="1" id="KW-0175">Coiled coil</keyword>
<dbReference type="Gene3D" id="1.20.58.60">
    <property type="match status" value="1"/>
</dbReference>
<keyword evidence="3" id="KW-1185">Reference proteome</keyword>
<evidence type="ECO:0000313" key="3">
    <source>
        <dbReference type="Proteomes" id="UP001153148"/>
    </source>
</evidence>
<protein>
    <recommendedName>
        <fullName evidence="4">Dystonin</fullName>
    </recommendedName>
</protein>
<dbReference type="EMBL" id="CAJPIN010109069">
    <property type="protein sequence ID" value="CAG2068961.1"/>
    <property type="molecule type" value="Genomic_DNA"/>
</dbReference>
<feature type="non-terminal residue" evidence="2">
    <location>
        <position position="1"/>
    </location>
</feature>
<evidence type="ECO:0000256" key="1">
    <source>
        <dbReference type="SAM" id="Coils"/>
    </source>
</evidence>
<gene>
    <name evidence="2" type="ORF">TPAB3V08_LOCUS15904</name>
</gene>
<reference evidence="2" key="1">
    <citation type="submission" date="2021-03" db="EMBL/GenBank/DDBJ databases">
        <authorList>
            <person name="Tran Van P."/>
        </authorList>
    </citation>
    <scope>NUCLEOTIDE SEQUENCE</scope>
</reference>
<feature type="coiled-coil region" evidence="1">
    <location>
        <begin position="57"/>
        <end position="84"/>
    </location>
</feature>
<dbReference type="SUPFAM" id="SSF46966">
    <property type="entry name" value="Spectrin repeat"/>
    <property type="match status" value="1"/>
</dbReference>
<name>A0ABN7PQH9_TIMPD</name>
<accession>A0ABN7PQH9</accession>
<evidence type="ECO:0008006" key="4">
    <source>
        <dbReference type="Google" id="ProtNLM"/>
    </source>
</evidence>
<proteinExistence type="predicted"/>
<organism evidence="2 3">
    <name type="scientific">Timema podura</name>
    <name type="common">Walking stick</name>
    <dbReference type="NCBI Taxonomy" id="61482"/>
    <lineage>
        <taxon>Eukaryota</taxon>
        <taxon>Metazoa</taxon>
        <taxon>Ecdysozoa</taxon>
        <taxon>Arthropoda</taxon>
        <taxon>Hexapoda</taxon>
        <taxon>Insecta</taxon>
        <taxon>Pterygota</taxon>
        <taxon>Neoptera</taxon>
        <taxon>Polyneoptera</taxon>
        <taxon>Phasmatodea</taxon>
        <taxon>Timematodea</taxon>
        <taxon>Timematoidea</taxon>
        <taxon>Timematidae</taxon>
        <taxon>Timema</taxon>
    </lineage>
</organism>
<dbReference type="Proteomes" id="UP001153148">
    <property type="component" value="Unassembled WGS sequence"/>
</dbReference>